<proteinExistence type="predicted"/>
<dbReference type="Gene3D" id="2.40.70.10">
    <property type="entry name" value="Acid Proteases"/>
    <property type="match status" value="1"/>
</dbReference>
<dbReference type="RefSeq" id="XP_028153646.1">
    <property type="nucleotide sequence ID" value="XM_028297845.1"/>
</dbReference>
<dbReference type="AlphaFoldDB" id="A0A6P7GV62"/>
<organism evidence="1">
    <name type="scientific">Diabrotica virgifera virgifera</name>
    <name type="common">western corn rootworm</name>
    <dbReference type="NCBI Taxonomy" id="50390"/>
    <lineage>
        <taxon>Eukaryota</taxon>
        <taxon>Metazoa</taxon>
        <taxon>Ecdysozoa</taxon>
        <taxon>Arthropoda</taxon>
        <taxon>Hexapoda</taxon>
        <taxon>Insecta</taxon>
        <taxon>Pterygota</taxon>
        <taxon>Neoptera</taxon>
        <taxon>Endopterygota</taxon>
        <taxon>Coleoptera</taxon>
        <taxon>Polyphaga</taxon>
        <taxon>Cucujiformia</taxon>
        <taxon>Chrysomeloidea</taxon>
        <taxon>Chrysomelidae</taxon>
        <taxon>Galerucinae</taxon>
        <taxon>Diabroticina</taxon>
        <taxon>Diabroticites</taxon>
        <taxon>Diabrotica</taxon>
    </lineage>
</organism>
<dbReference type="InterPro" id="IPR021109">
    <property type="entry name" value="Peptidase_aspartic_dom_sf"/>
</dbReference>
<gene>
    <name evidence="1" type="primary">LOC114347108</name>
</gene>
<protein>
    <submittedName>
        <fullName evidence="1">Uncharacterized protein LOC114347108 isoform X3</fullName>
    </submittedName>
</protein>
<sequence>MKLLGDKSLIKVVRNPMTLLDVVSTNAYGKVCNKGGKVNHFAVGCRVKKSQFNRSKQFNQRNVHEVEQSSDEDIVGMIEVGNVNTLQYNKKEKEWVETVLVNNEFLDIKLDCGAQCNVLPLDVVKKCNASKEIVNENHVLMSYGNNSLNAIGHVILRCVVRGKEYKIKFIVVNNVGKPLFGLNACKRLNLIKRVEEVQLQGSCTGNLKKQVY</sequence>
<accession>A0A6P7GV62</accession>
<name>A0A6P7GV62_DIAVI</name>
<evidence type="ECO:0000313" key="1">
    <source>
        <dbReference type="RefSeq" id="XP_028153646.1"/>
    </source>
</evidence>
<dbReference type="SUPFAM" id="SSF50630">
    <property type="entry name" value="Acid proteases"/>
    <property type="match status" value="1"/>
</dbReference>
<dbReference type="CDD" id="cd05481">
    <property type="entry name" value="retropepsin_like_LTR_1"/>
    <property type="match status" value="1"/>
</dbReference>
<reference evidence="1" key="1">
    <citation type="submission" date="2025-08" db="UniProtKB">
        <authorList>
            <consortium name="RefSeq"/>
        </authorList>
    </citation>
    <scope>IDENTIFICATION</scope>
    <source>
        <tissue evidence="1">Whole insect</tissue>
    </source>
</reference>